<keyword evidence="1" id="KW-0677">Repeat</keyword>
<reference evidence="5" key="1">
    <citation type="submission" date="2022-01" db="EMBL/GenBank/DDBJ databases">
        <title>Genome Sequence Resource for Two Populations of Ditylenchus destructor, the Migratory Endoparasitic Phytonematode.</title>
        <authorList>
            <person name="Zhang H."/>
            <person name="Lin R."/>
            <person name="Xie B."/>
        </authorList>
    </citation>
    <scope>NUCLEOTIDE SEQUENCE</scope>
    <source>
        <strain evidence="5">BazhouSP</strain>
    </source>
</reference>
<evidence type="ECO:0000256" key="3">
    <source>
        <dbReference type="ARBA" id="ARBA00024020"/>
    </source>
</evidence>
<comment type="caution">
    <text evidence="5">The sequence shown here is derived from an EMBL/GenBank/DDBJ whole genome shotgun (WGS) entry which is preliminary data.</text>
</comment>
<dbReference type="SMART" id="SM00028">
    <property type="entry name" value="TPR"/>
    <property type="match status" value="4"/>
</dbReference>
<dbReference type="AlphaFoldDB" id="A0AAD4NH08"/>
<accession>A0AAD4NH08</accession>
<proteinExistence type="inferred from homology"/>
<feature type="repeat" description="TPR" evidence="4">
    <location>
        <begin position="516"/>
        <end position="549"/>
    </location>
</feature>
<dbReference type="PANTHER" id="PTHR16193:SF0">
    <property type="entry name" value="TETRATRICOPEPTIDE REPEAT PROTEIN 27"/>
    <property type="match status" value="1"/>
</dbReference>
<organism evidence="5 6">
    <name type="scientific">Ditylenchus destructor</name>
    <dbReference type="NCBI Taxonomy" id="166010"/>
    <lineage>
        <taxon>Eukaryota</taxon>
        <taxon>Metazoa</taxon>
        <taxon>Ecdysozoa</taxon>
        <taxon>Nematoda</taxon>
        <taxon>Chromadorea</taxon>
        <taxon>Rhabditida</taxon>
        <taxon>Tylenchina</taxon>
        <taxon>Tylenchomorpha</taxon>
        <taxon>Sphaerularioidea</taxon>
        <taxon>Anguinidae</taxon>
        <taxon>Anguininae</taxon>
        <taxon>Ditylenchus</taxon>
    </lineage>
</organism>
<dbReference type="PROSITE" id="PS50005">
    <property type="entry name" value="TPR"/>
    <property type="match status" value="3"/>
</dbReference>
<comment type="similarity">
    <text evidence="3">Belongs to the TTC27 family.</text>
</comment>
<gene>
    <name evidence="5" type="ORF">DdX_01493</name>
</gene>
<protein>
    <submittedName>
        <fullName evidence="5">Tetratricopeptide repeat domain-containing protein</fullName>
    </submittedName>
</protein>
<keyword evidence="2 4" id="KW-0802">TPR repeat</keyword>
<dbReference type="PANTHER" id="PTHR16193">
    <property type="entry name" value="TETRATRICOPEPTIDE REPEAT PROTEIN 27"/>
    <property type="match status" value="1"/>
</dbReference>
<evidence type="ECO:0000256" key="2">
    <source>
        <dbReference type="ARBA" id="ARBA00022803"/>
    </source>
</evidence>
<dbReference type="InterPro" id="IPR044244">
    <property type="entry name" value="TTC27/Emw1"/>
</dbReference>
<feature type="repeat" description="TPR" evidence="4">
    <location>
        <begin position="448"/>
        <end position="481"/>
    </location>
</feature>
<evidence type="ECO:0000313" key="6">
    <source>
        <dbReference type="Proteomes" id="UP001201812"/>
    </source>
</evidence>
<evidence type="ECO:0000256" key="4">
    <source>
        <dbReference type="PROSITE-ProRule" id="PRU00339"/>
    </source>
</evidence>
<feature type="repeat" description="TPR" evidence="4">
    <location>
        <begin position="482"/>
        <end position="515"/>
    </location>
</feature>
<dbReference type="InterPro" id="IPR019734">
    <property type="entry name" value="TPR_rpt"/>
</dbReference>
<keyword evidence="6" id="KW-1185">Reference proteome</keyword>
<evidence type="ECO:0000256" key="1">
    <source>
        <dbReference type="ARBA" id="ARBA00022737"/>
    </source>
</evidence>
<dbReference type="InterPro" id="IPR011990">
    <property type="entry name" value="TPR-like_helical_dom_sf"/>
</dbReference>
<name>A0AAD4NH08_9BILA</name>
<dbReference type="EMBL" id="JAKKPZ010000001">
    <property type="protein sequence ID" value="KAI1729263.1"/>
    <property type="molecule type" value="Genomic_DNA"/>
</dbReference>
<sequence length="745" mass="84874">MDLRRAEENLSARLSVLSSEKILKFGIECLHRFVAANFCGNIDKVDEHLLLTELCTPEMEDAIFKDLSFGVNTPCSISRCIGLLWNAKTIIHGDRKLFTPHTFEHELCRLRIYQIWSAILDERSVELKKLIDESVDRLDKYLADDKSSVPDSLIIQYLLEKAFHHLNHFEKSKAKALFNDAAKTAGIELQIDGALGKRTRFQEKSVAQLRLMVSAETNESNLDAESDLPTNCKNTDDTLYDSILFDEENISKCLSEERIACILGLGICESTISSDDGVSTEIALTYFNEVILQHRNWGIQVRALVERSRLEMGNPRKVERACSQMEEIVRMLEGLDNKVVTEQQKSHRLRMIFSTAPLPFWKVKELQARILVSLGCVSEALLTFESLKMWENVVECYKSMGQQEKAERLVRDLLARDASAKNYCLLGDITHNPEHYLKAIEVSGDKSARACTALGRIMLVQKQFDKALPYLKRSVELQPFQIGVWFNVGYCAMQQQEYSDAVSAYHRCVSYEPEHFEAWNNLAACYVNLGQKQRAQKVLQEALKLNYEHWKVWENLMLISVDIGDFQQAITATNKMLDLDSKKPIDELPLEMILATLLDSSPESWAKLKKHILEALSRISTRQSLSPKILRLYAEIKKPELGSTDTGSWSAYVQLLEKAAQRDKSDLKSAADYANLLENTIKIVYAMQNVWKAQGLQDNQIVSQRKLRLRPILTRIEKDFGSECSVSEDQHLKDVYDKACALIGV</sequence>
<evidence type="ECO:0000313" key="5">
    <source>
        <dbReference type="EMBL" id="KAI1729263.1"/>
    </source>
</evidence>
<dbReference type="Proteomes" id="UP001201812">
    <property type="component" value="Unassembled WGS sequence"/>
</dbReference>
<dbReference type="Gene3D" id="1.25.40.10">
    <property type="entry name" value="Tetratricopeptide repeat domain"/>
    <property type="match status" value="1"/>
</dbReference>
<dbReference type="SUPFAM" id="SSF48452">
    <property type="entry name" value="TPR-like"/>
    <property type="match status" value="2"/>
</dbReference>
<dbReference type="Pfam" id="PF14559">
    <property type="entry name" value="TPR_19"/>
    <property type="match status" value="1"/>
</dbReference>